<name>A0ABN9UNW8_9DINO</name>
<reference evidence="1" key="1">
    <citation type="submission" date="2023-10" db="EMBL/GenBank/DDBJ databases">
        <authorList>
            <person name="Chen Y."/>
            <person name="Shah S."/>
            <person name="Dougan E. K."/>
            <person name="Thang M."/>
            <person name="Chan C."/>
        </authorList>
    </citation>
    <scope>NUCLEOTIDE SEQUENCE [LARGE SCALE GENOMIC DNA]</scope>
</reference>
<organism evidence="1 2">
    <name type="scientific">Prorocentrum cordatum</name>
    <dbReference type="NCBI Taxonomy" id="2364126"/>
    <lineage>
        <taxon>Eukaryota</taxon>
        <taxon>Sar</taxon>
        <taxon>Alveolata</taxon>
        <taxon>Dinophyceae</taxon>
        <taxon>Prorocentrales</taxon>
        <taxon>Prorocentraceae</taxon>
        <taxon>Prorocentrum</taxon>
    </lineage>
</organism>
<protein>
    <submittedName>
        <fullName evidence="1">Uncharacterized protein</fullName>
    </submittedName>
</protein>
<accession>A0ABN9UNW8</accession>
<keyword evidence="2" id="KW-1185">Reference proteome</keyword>
<comment type="caution">
    <text evidence="1">The sequence shown here is derived from an EMBL/GenBank/DDBJ whole genome shotgun (WGS) entry which is preliminary data.</text>
</comment>
<evidence type="ECO:0000313" key="2">
    <source>
        <dbReference type="Proteomes" id="UP001189429"/>
    </source>
</evidence>
<gene>
    <name evidence="1" type="ORF">PCOR1329_LOCUS50247</name>
</gene>
<dbReference type="Proteomes" id="UP001189429">
    <property type="component" value="Unassembled WGS sequence"/>
</dbReference>
<dbReference type="EMBL" id="CAUYUJ010016079">
    <property type="protein sequence ID" value="CAK0861634.1"/>
    <property type="molecule type" value="Genomic_DNA"/>
</dbReference>
<proteinExistence type="predicted"/>
<sequence length="118" mass="13351">MRERVTGRSECRPKAGKRKAFMLTINCRLALVASPQLWQACHAWVEDRRTIFGITYWSAAMEESVHSADNGRVLLHCYFYWSGGGSKGVCHKTLDAWVFRGGSHAWLRAPRGDVRGIV</sequence>
<evidence type="ECO:0000313" key="1">
    <source>
        <dbReference type="EMBL" id="CAK0861634.1"/>
    </source>
</evidence>